<protein>
    <recommendedName>
        <fullName evidence="4">Trehalose operon repressor</fullName>
    </recommendedName>
</protein>
<dbReference type="SMART" id="SM00866">
    <property type="entry name" value="UTRA"/>
    <property type="match status" value="1"/>
</dbReference>
<dbReference type="RefSeq" id="WP_336587740.1">
    <property type="nucleotide sequence ID" value="NZ_JBBAXC010000012.1"/>
</dbReference>
<dbReference type="Pfam" id="PF00392">
    <property type="entry name" value="GntR"/>
    <property type="match status" value="1"/>
</dbReference>
<dbReference type="Proteomes" id="UP001312865">
    <property type="component" value="Unassembled WGS sequence"/>
</dbReference>
<dbReference type="Gene3D" id="3.40.1410.10">
    <property type="entry name" value="Chorismate lyase-like"/>
    <property type="match status" value="1"/>
</dbReference>
<dbReference type="SUPFAM" id="SSF64288">
    <property type="entry name" value="Chorismate lyase-like"/>
    <property type="match status" value="1"/>
</dbReference>
<sequence>MKQNKYKLIYEEIVEKIKTGIYLPKTKLPSEHELVAHYETSRETVRKALNLLSQHGYIQKIHRKGSIVLDIQKFDFPISGLVSFKEIASKMNKDTDTVVHELSLIKPDEFLQGQLSVGKDEKVWKVVRSRKIENEAIILDIDYFLKRYVPLLTKEICQGSIYEYLEGELGLDISFAKKEIVVEKCNQFDKEFLDIDGYDHVVVVKNNVYLDHANIFQYTESRHRMDKFRFVDFARR</sequence>
<dbReference type="PANTHER" id="PTHR44846">
    <property type="entry name" value="MANNOSYL-D-GLYCERATE TRANSPORT/METABOLISM SYSTEM REPRESSOR MNGR-RELATED"/>
    <property type="match status" value="1"/>
</dbReference>
<dbReference type="NCBIfam" id="TIGR02404">
    <property type="entry name" value="trehalos_R_Bsub"/>
    <property type="match status" value="1"/>
</dbReference>
<organism evidence="6 7">
    <name type="scientific">Bacillus spongiae</name>
    <dbReference type="NCBI Taxonomy" id="2683610"/>
    <lineage>
        <taxon>Bacteria</taxon>
        <taxon>Bacillati</taxon>
        <taxon>Bacillota</taxon>
        <taxon>Bacilli</taxon>
        <taxon>Bacillales</taxon>
        <taxon>Bacillaceae</taxon>
        <taxon>Bacillus</taxon>
    </lineage>
</organism>
<gene>
    <name evidence="6" type="primary">treR</name>
    <name evidence="6" type="ORF">WAK64_14645</name>
</gene>
<dbReference type="PRINTS" id="PR00035">
    <property type="entry name" value="HTHGNTR"/>
</dbReference>
<dbReference type="CDD" id="cd07377">
    <property type="entry name" value="WHTH_GntR"/>
    <property type="match status" value="1"/>
</dbReference>
<dbReference type="EMBL" id="JBBAXC010000012">
    <property type="protein sequence ID" value="MEI5908294.1"/>
    <property type="molecule type" value="Genomic_DNA"/>
</dbReference>
<dbReference type="InterPro" id="IPR011663">
    <property type="entry name" value="UTRA"/>
</dbReference>
<dbReference type="PANTHER" id="PTHR44846:SF12">
    <property type="entry name" value="HTH-TYPE TRANSCRIPTIONAL REGULATOR TRER"/>
    <property type="match status" value="1"/>
</dbReference>
<dbReference type="InterPro" id="IPR028978">
    <property type="entry name" value="Chorismate_lyase_/UTRA_dom_sf"/>
</dbReference>
<dbReference type="InterPro" id="IPR050679">
    <property type="entry name" value="Bact_HTH_transcr_reg"/>
</dbReference>
<dbReference type="InterPro" id="IPR036390">
    <property type="entry name" value="WH_DNA-bd_sf"/>
</dbReference>
<keyword evidence="2" id="KW-0238">DNA-binding</keyword>
<dbReference type="InterPro" id="IPR012770">
    <property type="entry name" value="TreR"/>
</dbReference>
<evidence type="ECO:0000256" key="4">
    <source>
        <dbReference type="NCBIfam" id="TIGR02404"/>
    </source>
</evidence>
<dbReference type="Gene3D" id="1.10.10.10">
    <property type="entry name" value="Winged helix-like DNA-binding domain superfamily/Winged helix DNA-binding domain"/>
    <property type="match status" value="1"/>
</dbReference>
<reference evidence="6 7" key="1">
    <citation type="journal article" date="2018" name="J. Microbiol.">
        <title>Bacillus spongiae sp. nov., isolated from sponge of Jeju Island.</title>
        <authorList>
            <person name="Lee G.E."/>
            <person name="Im W.T."/>
            <person name="Park J.S."/>
        </authorList>
    </citation>
    <scope>NUCLEOTIDE SEQUENCE [LARGE SCALE GENOMIC DNA]</scope>
    <source>
        <strain evidence="6 7">135PIL107-10</strain>
    </source>
</reference>
<proteinExistence type="predicted"/>
<dbReference type="Pfam" id="PF07702">
    <property type="entry name" value="UTRA"/>
    <property type="match status" value="1"/>
</dbReference>
<keyword evidence="3" id="KW-0804">Transcription</keyword>
<dbReference type="InterPro" id="IPR000524">
    <property type="entry name" value="Tscrpt_reg_HTH_GntR"/>
</dbReference>
<keyword evidence="1" id="KW-0805">Transcription regulation</keyword>
<evidence type="ECO:0000256" key="3">
    <source>
        <dbReference type="ARBA" id="ARBA00023163"/>
    </source>
</evidence>
<evidence type="ECO:0000256" key="2">
    <source>
        <dbReference type="ARBA" id="ARBA00023125"/>
    </source>
</evidence>
<evidence type="ECO:0000259" key="5">
    <source>
        <dbReference type="PROSITE" id="PS50949"/>
    </source>
</evidence>
<feature type="domain" description="HTH gntR-type" evidence="5">
    <location>
        <begin position="3"/>
        <end position="71"/>
    </location>
</feature>
<dbReference type="SMART" id="SM00345">
    <property type="entry name" value="HTH_GNTR"/>
    <property type="match status" value="1"/>
</dbReference>
<keyword evidence="7" id="KW-1185">Reference proteome</keyword>
<accession>A0ABU8HGK2</accession>
<dbReference type="PROSITE" id="PS50949">
    <property type="entry name" value="HTH_GNTR"/>
    <property type="match status" value="1"/>
</dbReference>
<dbReference type="SUPFAM" id="SSF46785">
    <property type="entry name" value="Winged helix' DNA-binding domain"/>
    <property type="match status" value="1"/>
</dbReference>
<dbReference type="InterPro" id="IPR036388">
    <property type="entry name" value="WH-like_DNA-bd_sf"/>
</dbReference>
<evidence type="ECO:0000256" key="1">
    <source>
        <dbReference type="ARBA" id="ARBA00023015"/>
    </source>
</evidence>
<evidence type="ECO:0000313" key="6">
    <source>
        <dbReference type="EMBL" id="MEI5908294.1"/>
    </source>
</evidence>
<name>A0ABU8HGK2_9BACI</name>
<comment type="caution">
    <text evidence="6">The sequence shown here is derived from an EMBL/GenBank/DDBJ whole genome shotgun (WGS) entry which is preliminary data.</text>
</comment>
<evidence type="ECO:0000313" key="7">
    <source>
        <dbReference type="Proteomes" id="UP001312865"/>
    </source>
</evidence>